<dbReference type="Proteomes" id="UP000304912">
    <property type="component" value="Chromosome"/>
</dbReference>
<dbReference type="PROSITE" id="PS50005">
    <property type="entry name" value="TPR"/>
    <property type="match status" value="1"/>
</dbReference>
<evidence type="ECO:0000313" key="3">
    <source>
        <dbReference type="EMBL" id="QCZ94974.1"/>
    </source>
</evidence>
<accession>A0A5B7YH87</accession>
<dbReference type="EMBL" id="CP039852">
    <property type="protein sequence ID" value="QCZ94974.1"/>
    <property type="molecule type" value="Genomic_DNA"/>
</dbReference>
<dbReference type="InterPro" id="IPR050491">
    <property type="entry name" value="AmpC-like"/>
</dbReference>
<dbReference type="Gene3D" id="3.40.710.10">
    <property type="entry name" value="DD-peptidase/beta-lactamase superfamily"/>
    <property type="match status" value="1"/>
</dbReference>
<evidence type="ECO:0000259" key="2">
    <source>
        <dbReference type="Pfam" id="PF00144"/>
    </source>
</evidence>
<keyword evidence="1" id="KW-0802">TPR repeat</keyword>
<dbReference type="Pfam" id="PF00144">
    <property type="entry name" value="Beta-lactamase"/>
    <property type="match status" value="1"/>
</dbReference>
<sequence>MVYLVCIRIIRMFFMRRIFHIFIGLLCLAGVMPAAIAEAPPEWAIERIDNHLTRSVEHGFSGAVLIADGNKIILKKGYGDANRAAKTPITTATLFDIGSVTKQFTAAAIMLLEKDGKLSVDDTLARYFPTVPEDKQRITVHQLLTHSSGLPGGVGIDDFTHIDTDKFFTRVMKMELLSKPGETYHYSNVGYSLLARIIELSANQSYETFLQERLFQPADMQHTGYLQSKKKDGEAALGYRAGVVEIPSTLSRYQADQKIAWSLKGNGGLISSLDDMYNWYLALRNHVILDKEQVERLTTGYISQNVDNADIKYGYGWSVFASPKDTKMVGHNGSNGIYYFDLRWLQEEDLAIIYASNAMVQGTPSISENIELMLFDNVFNPPSFAAGPVTEVLRFAASFTGTPANLKQRVKTQFEAQTQERYVLNRAGLALLEVDQPERAIALLSLNVELFENDGNLWDSLGEAYLAANQLDDAKRCFVNALVMAPDTRCYWCDNSKAKLTTIKNQMRR</sequence>
<dbReference type="Gene3D" id="1.25.40.10">
    <property type="entry name" value="Tetratricopeptide repeat domain"/>
    <property type="match status" value="1"/>
</dbReference>
<dbReference type="InterPro" id="IPR011990">
    <property type="entry name" value="TPR-like_helical_dom_sf"/>
</dbReference>
<dbReference type="InterPro" id="IPR019734">
    <property type="entry name" value="TPR_rpt"/>
</dbReference>
<protein>
    <recommendedName>
        <fullName evidence="2">Beta-lactamase-related domain-containing protein</fullName>
    </recommendedName>
</protein>
<feature type="repeat" description="TPR" evidence="1">
    <location>
        <begin position="455"/>
        <end position="488"/>
    </location>
</feature>
<dbReference type="InterPro" id="IPR012338">
    <property type="entry name" value="Beta-lactam/transpept-like"/>
</dbReference>
<gene>
    <name evidence="3" type="ORF">FBQ74_16495</name>
</gene>
<name>A0A5B7YH87_9ALTE</name>
<reference evidence="3 4" key="1">
    <citation type="submission" date="2019-04" db="EMBL/GenBank/DDBJ databases">
        <title>Salinimonas iocasae sp. nov., a halophilic bacterium isolated from the outer tube casing of tubeworms in Okinawa Trough.</title>
        <authorList>
            <person name="Zhang H."/>
            <person name="Wang H."/>
            <person name="Li C."/>
        </authorList>
    </citation>
    <scope>NUCLEOTIDE SEQUENCE [LARGE SCALE GENOMIC DNA]</scope>
    <source>
        <strain evidence="3 4">KX18D6</strain>
    </source>
</reference>
<dbReference type="InterPro" id="IPR001466">
    <property type="entry name" value="Beta-lactam-related"/>
</dbReference>
<dbReference type="AlphaFoldDB" id="A0A5B7YH87"/>
<dbReference type="PANTHER" id="PTHR46825">
    <property type="entry name" value="D-ALANYL-D-ALANINE-CARBOXYPEPTIDASE/ENDOPEPTIDASE AMPH"/>
    <property type="match status" value="1"/>
</dbReference>
<keyword evidence="4" id="KW-1185">Reference proteome</keyword>
<dbReference type="SUPFAM" id="SSF48452">
    <property type="entry name" value="TPR-like"/>
    <property type="match status" value="1"/>
</dbReference>
<proteinExistence type="predicted"/>
<dbReference type="SUPFAM" id="SSF56601">
    <property type="entry name" value="beta-lactamase/transpeptidase-like"/>
    <property type="match status" value="1"/>
</dbReference>
<feature type="domain" description="Beta-lactamase-related" evidence="2">
    <location>
        <begin position="52"/>
        <end position="361"/>
    </location>
</feature>
<evidence type="ECO:0000313" key="4">
    <source>
        <dbReference type="Proteomes" id="UP000304912"/>
    </source>
</evidence>
<organism evidence="3 4">
    <name type="scientific">Salinimonas iocasae</name>
    <dbReference type="NCBI Taxonomy" id="2572577"/>
    <lineage>
        <taxon>Bacteria</taxon>
        <taxon>Pseudomonadati</taxon>
        <taxon>Pseudomonadota</taxon>
        <taxon>Gammaproteobacteria</taxon>
        <taxon>Alteromonadales</taxon>
        <taxon>Alteromonadaceae</taxon>
        <taxon>Alteromonas/Salinimonas group</taxon>
        <taxon>Salinimonas</taxon>
    </lineage>
</organism>
<dbReference type="KEGG" id="salk:FBQ74_16495"/>
<evidence type="ECO:0000256" key="1">
    <source>
        <dbReference type="PROSITE-ProRule" id="PRU00339"/>
    </source>
</evidence>
<dbReference type="PANTHER" id="PTHR46825:SF9">
    <property type="entry name" value="BETA-LACTAMASE-RELATED DOMAIN-CONTAINING PROTEIN"/>
    <property type="match status" value="1"/>
</dbReference>
<dbReference type="OrthoDB" id="119951at2"/>